<keyword evidence="4" id="KW-1185">Reference proteome</keyword>
<gene>
    <name evidence="3" type="ORF">K503DRAFT_783740</name>
</gene>
<reference evidence="3 4" key="1">
    <citation type="submission" date="2016-06" db="EMBL/GenBank/DDBJ databases">
        <title>Comparative genomics of the ectomycorrhizal sister species Rhizopogon vinicolor and Rhizopogon vesiculosus (Basidiomycota: Boletales) reveals a divergence of the mating type B locus.</title>
        <authorList>
            <consortium name="DOE Joint Genome Institute"/>
            <person name="Mujic A.B."/>
            <person name="Kuo A."/>
            <person name="Tritt A."/>
            <person name="Lipzen A."/>
            <person name="Chen C."/>
            <person name="Johnson J."/>
            <person name="Sharma A."/>
            <person name="Barry K."/>
            <person name="Grigoriev I.V."/>
            <person name="Spatafora J.W."/>
        </authorList>
    </citation>
    <scope>NUCLEOTIDE SEQUENCE [LARGE SCALE GENOMIC DNA]</scope>
    <source>
        <strain evidence="3 4">AM-OR11-026</strain>
    </source>
</reference>
<feature type="transmembrane region" description="Helical" evidence="1">
    <location>
        <begin position="144"/>
        <end position="165"/>
    </location>
</feature>
<evidence type="ECO:0000313" key="4">
    <source>
        <dbReference type="Proteomes" id="UP000092154"/>
    </source>
</evidence>
<feature type="transmembrane region" description="Helical" evidence="1">
    <location>
        <begin position="76"/>
        <end position="94"/>
    </location>
</feature>
<protein>
    <recommendedName>
        <fullName evidence="2">DUF6533 domain-containing protein</fullName>
    </recommendedName>
</protein>
<dbReference type="AlphaFoldDB" id="A0A1B7MXD5"/>
<keyword evidence="1" id="KW-1133">Transmembrane helix</keyword>
<dbReference type="STRING" id="1314800.A0A1B7MXD5"/>
<keyword evidence="1" id="KW-0472">Membrane</keyword>
<proteinExistence type="predicted"/>
<dbReference type="OrthoDB" id="2620192at2759"/>
<sequence length="282" mass="31969">MTQVSNDPIWWPLIDYYHVHSFSVVACFIIVLYDWVLTFGEEVELIWRQRWSLMTGLYISVRYTGMAYTVKSSVSFIERCSVAVNILLGVIMIIRLHAMYQQSRKILIFLGVIFLGVQVTCTVIVIVVSRAISGAQDVTIPIEMTWILTTAWEILAMCLAVWIAVKHFRELREPSARWAVNDCFTILIKTHVFYFASFVVISCIVFTTLSPTVANSTDIIGIEFLTGFLSIANIVQMFVLGPRLILGLREHHAKLVAHSDEGTLVTTIYFQERIHIKTGGGV</sequence>
<dbReference type="Proteomes" id="UP000092154">
    <property type="component" value="Unassembled WGS sequence"/>
</dbReference>
<feature type="transmembrane region" description="Helical" evidence="1">
    <location>
        <begin position="106"/>
        <end position="132"/>
    </location>
</feature>
<dbReference type="EMBL" id="KV448362">
    <property type="protein sequence ID" value="OAX37273.1"/>
    <property type="molecule type" value="Genomic_DNA"/>
</dbReference>
<feature type="transmembrane region" description="Helical" evidence="1">
    <location>
        <begin position="20"/>
        <end position="39"/>
    </location>
</feature>
<organism evidence="3 4">
    <name type="scientific">Rhizopogon vinicolor AM-OR11-026</name>
    <dbReference type="NCBI Taxonomy" id="1314800"/>
    <lineage>
        <taxon>Eukaryota</taxon>
        <taxon>Fungi</taxon>
        <taxon>Dikarya</taxon>
        <taxon>Basidiomycota</taxon>
        <taxon>Agaricomycotina</taxon>
        <taxon>Agaricomycetes</taxon>
        <taxon>Agaricomycetidae</taxon>
        <taxon>Boletales</taxon>
        <taxon>Suillineae</taxon>
        <taxon>Rhizopogonaceae</taxon>
        <taxon>Rhizopogon</taxon>
    </lineage>
</organism>
<evidence type="ECO:0000313" key="3">
    <source>
        <dbReference type="EMBL" id="OAX37273.1"/>
    </source>
</evidence>
<feature type="transmembrane region" description="Helical" evidence="1">
    <location>
        <begin position="51"/>
        <end position="70"/>
    </location>
</feature>
<evidence type="ECO:0000256" key="1">
    <source>
        <dbReference type="SAM" id="Phobius"/>
    </source>
</evidence>
<feature type="transmembrane region" description="Helical" evidence="1">
    <location>
        <begin position="219"/>
        <end position="240"/>
    </location>
</feature>
<feature type="transmembrane region" description="Helical" evidence="1">
    <location>
        <begin position="186"/>
        <end position="207"/>
    </location>
</feature>
<dbReference type="InParanoid" id="A0A1B7MXD5"/>
<evidence type="ECO:0000259" key="2">
    <source>
        <dbReference type="Pfam" id="PF20151"/>
    </source>
</evidence>
<name>A0A1B7MXD5_9AGAM</name>
<dbReference type="Pfam" id="PF20151">
    <property type="entry name" value="DUF6533"/>
    <property type="match status" value="1"/>
</dbReference>
<feature type="domain" description="DUF6533" evidence="2">
    <location>
        <begin position="24"/>
        <end position="66"/>
    </location>
</feature>
<keyword evidence="1" id="KW-0812">Transmembrane</keyword>
<accession>A0A1B7MXD5</accession>
<dbReference type="InterPro" id="IPR045340">
    <property type="entry name" value="DUF6533"/>
</dbReference>